<name>A0ABV2W7J9_9ACTN</name>
<dbReference type="GO" id="GO:0033816">
    <property type="term" value="F:diaminobutyrate acetyltransferase activity"/>
    <property type="evidence" value="ECO:0007669"/>
    <property type="project" value="UniProtKB-EC"/>
</dbReference>
<dbReference type="NCBIfam" id="TIGR02406">
    <property type="entry name" value="ectoine_EctA"/>
    <property type="match status" value="1"/>
</dbReference>
<dbReference type="SUPFAM" id="SSF55729">
    <property type="entry name" value="Acyl-CoA N-acyltransferases (Nat)"/>
    <property type="match status" value="1"/>
</dbReference>
<dbReference type="PROSITE" id="PS51186">
    <property type="entry name" value="GNAT"/>
    <property type="match status" value="1"/>
</dbReference>
<evidence type="ECO:0000313" key="12">
    <source>
        <dbReference type="Proteomes" id="UP001550378"/>
    </source>
</evidence>
<comment type="caution">
    <text evidence="11">The sequence shown here is derived from an EMBL/GenBank/DDBJ whole genome shotgun (WGS) entry which is preliminary data.</text>
</comment>
<evidence type="ECO:0000256" key="8">
    <source>
        <dbReference type="ARBA" id="ARBA00048924"/>
    </source>
</evidence>
<dbReference type="InterPro" id="IPR012772">
    <property type="entry name" value="Ectoine_EctA"/>
</dbReference>
<dbReference type="InterPro" id="IPR000182">
    <property type="entry name" value="GNAT_dom"/>
</dbReference>
<dbReference type="Gene3D" id="3.40.630.30">
    <property type="match status" value="1"/>
</dbReference>
<comment type="function">
    <text evidence="1 9">Catalyzes the acetylation of L-2,4-diaminobutyrate (DABA) to gamma-N-acetyl-alpha,gamma-diaminobutyric acid (ADABA) with acetyl coenzyme A.</text>
</comment>
<dbReference type="RefSeq" id="WP_359656401.1">
    <property type="nucleotide sequence ID" value="NZ_JBEXZP010000130.1"/>
</dbReference>
<keyword evidence="12" id="KW-1185">Reference proteome</keyword>
<evidence type="ECO:0000256" key="3">
    <source>
        <dbReference type="ARBA" id="ARBA00010712"/>
    </source>
</evidence>
<gene>
    <name evidence="9 11" type="primary">ectA</name>
    <name evidence="11" type="ORF">ABZ508_17455</name>
</gene>
<dbReference type="Proteomes" id="UP001550378">
    <property type="component" value="Unassembled WGS sequence"/>
</dbReference>
<dbReference type="Pfam" id="PF00583">
    <property type="entry name" value="Acetyltransf_1"/>
    <property type="match status" value="1"/>
</dbReference>
<organism evidence="11 12">
    <name type="scientific">Streptomyces lavendulocolor</name>
    <dbReference type="NCBI Taxonomy" id="67316"/>
    <lineage>
        <taxon>Bacteria</taxon>
        <taxon>Bacillati</taxon>
        <taxon>Actinomycetota</taxon>
        <taxon>Actinomycetes</taxon>
        <taxon>Kitasatosporales</taxon>
        <taxon>Streptomycetaceae</taxon>
        <taxon>Streptomyces</taxon>
    </lineage>
</organism>
<keyword evidence="6 9" id="KW-0808">Transferase</keyword>
<comment type="catalytic activity">
    <reaction evidence="8 9">
        <text>L-2,4-diaminobutanoate + acetyl-CoA = (2S)-4-acetamido-2-aminobutanoate + CoA + H(+)</text>
        <dbReference type="Rhea" id="RHEA:16901"/>
        <dbReference type="ChEBI" id="CHEBI:15378"/>
        <dbReference type="ChEBI" id="CHEBI:57287"/>
        <dbReference type="ChEBI" id="CHEBI:57288"/>
        <dbReference type="ChEBI" id="CHEBI:58761"/>
        <dbReference type="ChEBI" id="CHEBI:58929"/>
        <dbReference type="EC" id="2.3.1.178"/>
    </reaction>
</comment>
<protein>
    <recommendedName>
        <fullName evidence="5 9">L-2,4-diaminobutyric acid acetyltransferase</fullName>
        <shortName evidence="9">DABA acetyltransferase</shortName>
        <ecNumber evidence="4 9">2.3.1.178</ecNumber>
    </recommendedName>
</protein>
<feature type="domain" description="N-acetyltransferase" evidence="10">
    <location>
        <begin position="35"/>
        <end position="197"/>
    </location>
</feature>
<dbReference type="InterPro" id="IPR016181">
    <property type="entry name" value="Acyl_CoA_acyltransferase"/>
</dbReference>
<proteinExistence type="inferred from homology"/>
<keyword evidence="7 9" id="KW-0012">Acyltransferase</keyword>
<dbReference type="EC" id="2.3.1.178" evidence="4 9"/>
<evidence type="ECO:0000256" key="1">
    <source>
        <dbReference type="ARBA" id="ARBA00003741"/>
    </source>
</evidence>
<evidence type="ECO:0000256" key="7">
    <source>
        <dbReference type="ARBA" id="ARBA00023315"/>
    </source>
</evidence>
<evidence type="ECO:0000256" key="9">
    <source>
        <dbReference type="RuleBase" id="RU365045"/>
    </source>
</evidence>
<evidence type="ECO:0000256" key="6">
    <source>
        <dbReference type="ARBA" id="ARBA00022679"/>
    </source>
</evidence>
<evidence type="ECO:0000256" key="4">
    <source>
        <dbReference type="ARBA" id="ARBA00012355"/>
    </source>
</evidence>
<evidence type="ECO:0000313" key="11">
    <source>
        <dbReference type="EMBL" id="MEU0709146.1"/>
    </source>
</evidence>
<comment type="pathway">
    <text evidence="2 9">Amine and polyamine biosynthesis; ectoine biosynthesis; L-ectoine from L-aspartate 4-semialdehyde: step 2/3.</text>
</comment>
<evidence type="ECO:0000256" key="5">
    <source>
        <dbReference type="ARBA" id="ARBA00017935"/>
    </source>
</evidence>
<dbReference type="EMBL" id="JBEXZR010000014">
    <property type="protein sequence ID" value="MEU0709146.1"/>
    <property type="molecule type" value="Genomic_DNA"/>
</dbReference>
<comment type="similarity">
    <text evidence="3 9">Belongs to the acetyltransferase family. EctA subfamily.</text>
</comment>
<dbReference type="CDD" id="cd04301">
    <property type="entry name" value="NAT_SF"/>
    <property type="match status" value="1"/>
</dbReference>
<accession>A0ABV2W7J9</accession>
<evidence type="ECO:0000256" key="2">
    <source>
        <dbReference type="ARBA" id="ARBA00004978"/>
    </source>
</evidence>
<sequence length="216" mass="23974">MERTRTRTRTRTELRKVFMNDLDPHQASGPDTHGVTLRPPRPADAPAVWRLVSESDILDTNSLYYYNLWFRDFADTSVVAVTGDGRVAGFVTAYVRPSRPDTLMAWQSAVDPGHRAPGLAVRMMHELADRTAGRGVTCFETTVNPGNRAVALMLRRFAHERRLDVRTEVLFGTDDFPGDGSRPHPPEVLYRMTPAEPVPRHRAAAGSTAAAAVPAR</sequence>
<reference evidence="11 12" key="1">
    <citation type="submission" date="2024-06" db="EMBL/GenBank/DDBJ databases">
        <title>The Natural Products Discovery Center: Release of the First 8490 Sequenced Strains for Exploring Actinobacteria Biosynthetic Diversity.</title>
        <authorList>
            <person name="Kalkreuter E."/>
            <person name="Kautsar S.A."/>
            <person name="Yang D."/>
            <person name="Bader C.D."/>
            <person name="Teijaro C.N."/>
            <person name="Fluegel L."/>
            <person name="Davis C.M."/>
            <person name="Simpson J.R."/>
            <person name="Lauterbach L."/>
            <person name="Steele A.D."/>
            <person name="Gui C."/>
            <person name="Meng S."/>
            <person name="Li G."/>
            <person name="Viehrig K."/>
            <person name="Ye F."/>
            <person name="Su P."/>
            <person name="Kiefer A.F."/>
            <person name="Nichols A."/>
            <person name="Cepeda A.J."/>
            <person name="Yan W."/>
            <person name="Fan B."/>
            <person name="Jiang Y."/>
            <person name="Adhikari A."/>
            <person name="Zheng C.-J."/>
            <person name="Schuster L."/>
            <person name="Cowan T.M."/>
            <person name="Smanski M.J."/>
            <person name="Chevrette M.G."/>
            <person name="De Carvalho L.P.S."/>
            <person name="Shen B."/>
        </authorList>
    </citation>
    <scope>NUCLEOTIDE SEQUENCE [LARGE SCALE GENOMIC DNA]</scope>
    <source>
        <strain evidence="11 12">NPDC006337</strain>
    </source>
</reference>
<evidence type="ECO:0000259" key="10">
    <source>
        <dbReference type="PROSITE" id="PS51186"/>
    </source>
</evidence>